<proteinExistence type="predicted"/>
<accession>L7CN41</accession>
<dbReference type="Proteomes" id="UP000010959">
    <property type="component" value="Unassembled WGS sequence"/>
</dbReference>
<name>L7CN41_RHOBT</name>
<dbReference type="AlphaFoldDB" id="L7CN41"/>
<comment type="caution">
    <text evidence="1">The sequence shown here is derived from an EMBL/GenBank/DDBJ whole genome shotgun (WGS) entry which is preliminary data.</text>
</comment>
<evidence type="ECO:0000313" key="1">
    <source>
        <dbReference type="EMBL" id="ELP35719.1"/>
    </source>
</evidence>
<dbReference type="EMBL" id="AMWG01000008">
    <property type="protein sequence ID" value="ELP35719.1"/>
    <property type="molecule type" value="Genomic_DNA"/>
</dbReference>
<protein>
    <submittedName>
        <fullName evidence="1">Uncharacterized protein</fullName>
    </submittedName>
</protein>
<organism evidence="1 2">
    <name type="scientific">Rhodopirellula baltica SWK14</name>
    <dbReference type="NCBI Taxonomy" id="993516"/>
    <lineage>
        <taxon>Bacteria</taxon>
        <taxon>Pseudomonadati</taxon>
        <taxon>Planctomycetota</taxon>
        <taxon>Planctomycetia</taxon>
        <taxon>Pirellulales</taxon>
        <taxon>Pirellulaceae</taxon>
        <taxon>Rhodopirellula</taxon>
    </lineage>
</organism>
<evidence type="ECO:0000313" key="2">
    <source>
        <dbReference type="Proteomes" id="UP000010959"/>
    </source>
</evidence>
<sequence length="47" mass="5441">MRSSPSSAIHSQTEKEKKRIVRYAAKQIGDHRRFRKSGCFPQPLTEP</sequence>
<reference evidence="1 2" key="1">
    <citation type="journal article" date="2013" name="Mar. Genomics">
        <title>Expression of sulfatases in Rhodopirellula baltica and the diversity of sulfatases in the genus Rhodopirellula.</title>
        <authorList>
            <person name="Wegner C.E."/>
            <person name="Richter-Heitmann T."/>
            <person name="Klindworth A."/>
            <person name="Klockow C."/>
            <person name="Richter M."/>
            <person name="Achstetter T."/>
            <person name="Glockner F.O."/>
            <person name="Harder J."/>
        </authorList>
    </citation>
    <scope>NUCLEOTIDE SEQUENCE [LARGE SCALE GENOMIC DNA]</scope>
    <source>
        <strain evidence="1 2">SWK14</strain>
    </source>
</reference>
<dbReference type="PATRIC" id="fig|993516.3.peg.467"/>
<gene>
    <name evidence="1" type="ORF">RBSWK_00429</name>
</gene>